<evidence type="ECO:0000313" key="8">
    <source>
        <dbReference type="EMBL" id="MET4582936.1"/>
    </source>
</evidence>
<keyword evidence="5 7" id="KW-0472">Membrane</keyword>
<evidence type="ECO:0000313" key="9">
    <source>
        <dbReference type="Proteomes" id="UP001549257"/>
    </source>
</evidence>
<name>A0ABV2QPF4_9MICO</name>
<evidence type="ECO:0000256" key="7">
    <source>
        <dbReference type="SAM" id="Phobius"/>
    </source>
</evidence>
<feature type="transmembrane region" description="Helical" evidence="7">
    <location>
        <begin position="125"/>
        <end position="145"/>
    </location>
</feature>
<reference evidence="8 9" key="1">
    <citation type="submission" date="2024-06" db="EMBL/GenBank/DDBJ databases">
        <title>Sorghum-associated microbial communities from plants grown in Nebraska, USA.</title>
        <authorList>
            <person name="Schachtman D."/>
        </authorList>
    </citation>
    <scope>NUCLEOTIDE SEQUENCE [LARGE SCALE GENOMIC DNA]</scope>
    <source>
        <strain evidence="8 9">2857</strain>
    </source>
</reference>
<evidence type="ECO:0000256" key="6">
    <source>
        <dbReference type="SAM" id="MobiDB-lite"/>
    </source>
</evidence>
<dbReference type="InterPro" id="IPR019108">
    <property type="entry name" value="Caa3_assmbl_CtaG-rel"/>
</dbReference>
<feature type="transmembrane region" description="Helical" evidence="7">
    <location>
        <begin position="12"/>
        <end position="34"/>
    </location>
</feature>
<dbReference type="EMBL" id="JBEPSJ010000002">
    <property type="protein sequence ID" value="MET4582936.1"/>
    <property type="molecule type" value="Genomic_DNA"/>
</dbReference>
<keyword evidence="9" id="KW-1185">Reference proteome</keyword>
<feature type="region of interest" description="Disordered" evidence="6">
    <location>
        <begin position="257"/>
        <end position="279"/>
    </location>
</feature>
<evidence type="ECO:0000256" key="5">
    <source>
        <dbReference type="ARBA" id="ARBA00023136"/>
    </source>
</evidence>
<feature type="transmembrane region" description="Helical" evidence="7">
    <location>
        <begin position="157"/>
        <end position="179"/>
    </location>
</feature>
<comment type="subcellular location">
    <subcellularLocation>
        <location evidence="1">Cell membrane</location>
        <topology evidence="1">Multi-pass membrane protein</topology>
    </subcellularLocation>
</comment>
<accession>A0ABV2QPF4</accession>
<evidence type="ECO:0000256" key="1">
    <source>
        <dbReference type="ARBA" id="ARBA00004651"/>
    </source>
</evidence>
<keyword evidence="2" id="KW-1003">Cell membrane</keyword>
<keyword evidence="3 7" id="KW-0812">Transmembrane</keyword>
<organism evidence="8 9">
    <name type="scientific">Conyzicola nivalis</name>
    <dbReference type="NCBI Taxonomy" id="1477021"/>
    <lineage>
        <taxon>Bacteria</taxon>
        <taxon>Bacillati</taxon>
        <taxon>Actinomycetota</taxon>
        <taxon>Actinomycetes</taxon>
        <taxon>Micrococcales</taxon>
        <taxon>Microbacteriaceae</taxon>
        <taxon>Conyzicola</taxon>
    </lineage>
</organism>
<gene>
    <name evidence="8" type="ORF">ABIE21_002446</name>
</gene>
<feature type="transmembrane region" description="Helical" evidence="7">
    <location>
        <begin position="81"/>
        <end position="104"/>
    </location>
</feature>
<feature type="region of interest" description="Disordered" evidence="6">
    <location>
        <begin position="294"/>
        <end position="313"/>
    </location>
</feature>
<proteinExistence type="predicted"/>
<feature type="transmembrane region" description="Helical" evidence="7">
    <location>
        <begin position="46"/>
        <end position="69"/>
    </location>
</feature>
<feature type="compositionally biased region" description="Basic and acidic residues" evidence="6">
    <location>
        <begin position="298"/>
        <end position="313"/>
    </location>
</feature>
<sequence>MTPVHGHGTSTIGLGTPILALAAVLTVAYVAAAIRLRRPGGRGWPAPRVVAAVLAFCAVSATLVGPIAVGASDDLAAHMAAHLAVGMLAPLLIVVAAPGTLALRALDVVPARRLSRLLRSGPVRLATHPLFAGTLYTASMWLLYTTPFGVGLTGNPLLHWVLLVHFLVAGCLFTASIVPVDPSPHRSSFRLRLTVFLLAAAAHSVLAKQIYAHPPPGTTTDEAQLGGLIMYYGGDTVGLAILVVMFTRQYIATRPRGRLRGHPSGVAAARQHRDDQRNDRHYEQNRAEHLVVGANHGAGDHQGAEHETRDKTP</sequence>
<comment type="caution">
    <text evidence="8">The sequence shown here is derived from an EMBL/GenBank/DDBJ whole genome shotgun (WGS) entry which is preliminary data.</text>
</comment>
<evidence type="ECO:0000256" key="3">
    <source>
        <dbReference type="ARBA" id="ARBA00022692"/>
    </source>
</evidence>
<protein>
    <submittedName>
        <fullName evidence="8">Membrane protein</fullName>
    </submittedName>
</protein>
<dbReference type="Proteomes" id="UP001549257">
    <property type="component" value="Unassembled WGS sequence"/>
</dbReference>
<evidence type="ECO:0000256" key="2">
    <source>
        <dbReference type="ARBA" id="ARBA00022475"/>
    </source>
</evidence>
<keyword evidence="4 7" id="KW-1133">Transmembrane helix</keyword>
<dbReference type="Pfam" id="PF09678">
    <property type="entry name" value="Caa3_CtaG"/>
    <property type="match status" value="1"/>
</dbReference>
<evidence type="ECO:0000256" key="4">
    <source>
        <dbReference type="ARBA" id="ARBA00022989"/>
    </source>
</evidence>
<feature type="transmembrane region" description="Helical" evidence="7">
    <location>
        <begin position="231"/>
        <end position="251"/>
    </location>
</feature>
<feature type="transmembrane region" description="Helical" evidence="7">
    <location>
        <begin position="191"/>
        <end position="211"/>
    </location>
</feature>